<protein>
    <recommendedName>
        <fullName evidence="5">AAA family ATPase</fullName>
    </recommendedName>
</protein>
<proteinExistence type="predicted"/>
<dbReference type="Gene3D" id="3.40.50.300">
    <property type="entry name" value="P-loop containing nucleotide triphosphate hydrolases"/>
    <property type="match status" value="1"/>
</dbReference>
<dbReference type="AlphaFoldDB" id="A0A235BTX2"/>
<feature type="domain" description="AAA" evidence="1">
    <location>
        <begin position="39"/>
        <end position="168"/>
    </location>
</feature>
<sequence length="432" mass="51287">MIDKNIIKGIVIEWLEEIKKKRVMPRDAGVGLKRYIEYKHVVALTGMRRSGKTYLMFQFIQGLLKENPNNVFYINFEDERLSFVDVMDMGFIYETFLELRNPTGQIYFFLDEVQHIKGWEKWVSRMYEKGLKFFVSGSNASLLNSEYSSVLTGRHISFRVFPLSFKEFIRFKSEELLREESLYLPDKRAKIKMHLEEFISNGGLPEVVYEDRKDILQQYFNDILVRDIIFRYRLKFKETLKTLAIYLLTNTSSLTSLYSLKRAMGERSINTIKSYLSYLEESFLLFRLPFFSFSVKRQMLNPFKVYATDTGLRNAVSFQVSSDYGKLYENVVAVELKRRGKEIYYWRDYEQREVDFVVKEGLDVTRLIQVCYNIEDPKVNKREVKALLKASSELRCQDLLIITKDYEAVEKDKKELPPVKFTPLWKWLCLPE</sequence>
<accession>A0A235BTX2</accession>
<gene>
    <name evidence="3" type="ORF">CH333_05020</name>
</gene>
<dbReference type="Pfam" id="PF13635">
    <property type="entry name" value="DUF4143"/>
    <property type="match status" value="1"/>
</dbReference>
<dbReference type="EMBL" id="NOZQ01000103">
    <property type="protein sequence ID" value="OYD15768.1"/>
    <property type="molecule type" value="Genomic_DNA"/>
</dbReference>
<organism evidence="3 4">
    <name type="scientific">candidate division WOR-3 bacterium JGI_Cruoil_03_44_89</name>
    <dbReference type="NCBI Taxonomy" id="1973748"/>
    <lineage>
        <taxon>Bacteria</taxon>
        <taxon>Bacteria division WOR-3</taxon>
    </lineage>
</organism>
<comment type="caution">
    <text evidence="3">The sequence shown here is derived from an EMBL/GenBank/DDBJ whole genome shotgun (WGS) entry which is preliminary data.</text>
</comment>
<feature type="domain" description="DUF4143" evidence="2">
    <location>
        <begin position="234"/>
        <end position="372"/>
    </location>
</feature>
<reference evidence="3 4" key="1">
    <citation type="submission" date="2017-07" db="EMBL/GenBank/DDBJ databases">
        <title>Recovery of genomes from metagenomes via a dereplication, aggregation, and scoring strategy.</title>
        <authorList>
            <person name="Sieber C.M."/>
            <person name="Probst A.J."/>
            <person name="Sharrar A."/>
            <person name="Thomas B.C."/>
            <person name="Hess M."/>
            <person name="Tringe S.G."/>
            <person name="Banfield J.F."/>
        </authorList>
    </citation>
    <scope>NUCLEOTIDE SEQUENCE [LARGE SCALE GENOMIC DNA]</scope>
    <source>
        <strain evidence="3">JGI_Cruoil_03_44_89</strain>
    </source>
</reference>
<dbReference type="Pfam" id="PF13173">
    <property type="entry name" value="AAA_14"/>
    <property type="match status" value="1"/>
</dbReference>
<dbReference type="SUPFAM" id="SSF52540">
    <property type="entry name" value="P-loop containing nucleoside triphosphate hydrolases"/>
    <property type="match status" value="1"/>
</dbReference>
<name>A0A235BTX2_UNCW3</name>
<dbReference type="PANTHER" id="PTHR33295">
    <property type="entry name" value="ATPASE"/>
    <property type="match status" value="1"/>
</dbReference>
<dbReference type="InterPro" id="IPR025420">
    <property type="entry name" value="DUF4143"/>
</dbReference>
<dbReference type="InterPro" id="IPR041682">
    <property type="entry name" value="AAA_14"/>
</dbReference>
<evidence type="ECO:0000259" key="2">
    <source>
        <dbReference type="Pfam" id="PF13635"/>
    </source>
</evidence>
<evidence type="ECO:0000313" key="4">
    <source>
        <dbReference type="Proteomes" id="UP000215215"/>
    </source>
</evidence>
<dbReference type="Proteomes" id="UP000215215">
    <property type="component" value="Unassembled WGS sequence"/>
</dbReference>
<evidence type="ECO:0000259" key="1">
    <source>
        <dbReference type="Pfam" id="PF13173"/>
    </source>
</evidence>
<dbReference type="PANTHER" id="PTHR33295:SF8">
    <property type="entry name" value="AAA+ ATPASE DOMAIN-CONTAINING PROTEIN"/>
    <property type="match status" value="1"/>
</dbReference>
<dbReference type="InterPro" id="IPR027417">
    <property type="entry name" value="P-loop_NTPase"/>
</dbReference>
<evidence type="ECO:0000313" key="3">
    <source>
        <dbReference type="EMBL" id="OYD15768.1"/>
    </source>
</evidence>
<evidence type="ECO:0008006" key="5">
    <source>
        <dbReference type="Google" id="ProtNLM"/>
    </source>
</evidence>